<keyword evidence="6 10" id="KW-1133">Transmembrane helix</keyword>
<dbReference type="AlphaFoldDB" id="A0AB39L0Q8"/>
<dbReference type="SUPFAM" id="SSF81338">
    <property type="entry name" value="Aquaporin-like"/>
    <property type="match status" value="1"/>
</dbReference>
<dbReference type="InterPro" id="IPR023271">
    <property type="entry name" value="Aquaporin-like"/>
</dbReference>
<evidence type="ECO:0000256" key="1">
    <source>
        <dbReference type="ARBA" id="ARBA00004651"/>
    </source>
</evidence>
<evidence type="ECO:0000256" key="9">
    <source>
        <dbReference type="SAM" id="MobiDB-lite"/>
    </source>
</evidence>
<reference evidence="11" key="1">
    <citation type="submission" date="2024-07" db="EMBL/GenBank/DDBJ databases">
        <authorList>
            <person name="fu j."/>
        </authorList>
    </citation>
    <scope>NUCLEOTIDE SEQUENCE</scope>
    <source>
        <strain evidence="11">P10A9</strain>
    </source>
</reference>
<accession>A0AB39L0Q8</accession>
<dbReference type="PRINTS" id="PR00783">
    <property type="entry name" value="MINTRINSICP"/>
</dbReference>
<dbReference type="Gene3D" id="1.20.1080.10">
    <property type="entry name" value="Glycerol uptake facilitator protein"/>
    <property type="match status" value="1"/>
</dbReference>
<dbReference type="GO" id="GO:0015250">
    <property type="term" value="F:water channel activity"/>
    <property type="evidence" value="ECO:0007669"/>
    <property type="project" value="TreeGrafter"/>
</dbReference>
<dbReference type="PANTHER" id="PTHR19139:SF199">
    <property type="entry name" value="MIP17260P"/>
    <property type="match status" value="1"/>
</dbReference>
<dbReference type="InterPro" id="IPR034294">
    <property type="entry name" value="Aquaporin_transptr"/>
</dbReference>
<comment type="subcellular location">
    <subcellularLocation>
        <location evidence="1">Cell membrane</location>
        <topology evidence="1">Multi-pass membrane protein</topology>
    </subcellularLocation>
</comment>
<keyword evidence="3 8" id="KW-0813">Transport</keyword>
<feature type="transmembrane region" description="Helical" evidence="10">
    <location>
        <begin position="221"/>
        <end position="239"/>
    </location>
</feature>
<dbReference type="KEGG" id="spue:AB5L97_11555"/>
<feature type="compositionally biased region" description="Basic and acidic residues" evidence="9">
    <location>
        <begin position="317"/>
        <end position="331"/>
    </location>
</feature>
<dbReference type="RefSeq" id="WP_369044783.1">
    <property type="nucleotide sequence ID" value="NZ_CP163302.1"/>
</dbReference>
<dbReference type="InterPro" id="IPR000425">
    <property type="entry name" value="MIP"/>
</dbReference>
<feature type="transmembrane region" description="Helical" evidence="10">
    <location>
        <begin position="180"/>
        <end position="201"/>
    </location>
</feature>
<evidence type="ECO:0000256" key="10">
    <source>
        <dbReference type="SAM" id="Phobius"/>
    </source>
</evidence>
<dbReference type="InterPro" id="IPR022357">
    <property type="entry name" value="MIP_CS"/>
</dbReference>
<protein>
    <submittedName>
        <fullName evidence="11">Aquaporin</fullName>
    </submittedName>
</protein>
<evidence type="ECO:0000313" key="11">
    <source>
        <dbReference type="EMBL" id="XDP43929.1"/>
    </source>
</evidence>
<feature type="transmembrane region" description="Helical" evidence="10">
    <location>
        <begin position="23"/>
        <end position="43"/>
    </location>
</feature>
<feature type="compositionally biased region" description="Low complexity" evidence="9">
    <location>
        <begin position="282"/>
        <end position="292"/>
    </location>
</feature>
<evidence type="ECO:0000256" key="4">
    <source>
        <dbReference type="ARBA" id="ARBA00022475"/>
    </source>
</evidence>
<keyword evidence="5 8" id="KW-0812">Transmembrane</keyword>
<sequence length="331" mass="33444">MTADVAAPAAVKTPAPFGMIAKLVAEAFGTFLLTFGGLGVALFSNPSAAPIPTAFAVGLSIAVGIAAVGHISGGHFNPAVTLGLAVAGRTNWRLVPAYIVSQIVGGLVGTLLLWVTVRTLPNLSNVQTIFTQLSNGVDDLSPSKFPMAGGLLAEIVATAVFVAIILFVTSKRAVKGMAPWAIGLGLAILVQAISPITNASLNPARSTATALFAEGNSIGQLWVFWAAPLLGAVITGLLFRGFGSSDELHGATAGGIADITAEATRDDSVRVSDAEAADAVAEVAAETPAVEAETADDDAQAPSGDAAPAAGTAATKRTGDDEAREFFDKSH</sequence>
<evidence type="ECO:0000256" key="8">
    <source>
        <dbReference type="RuleBase" id="RU000477"/>
    </source>
</evidence>
<keyword evidence="7 10" id="KW-0472">Membrane</keyword>
<gene>
    <name evidence="11" type="ORF">AB5L97_11555</name>
</gene>
<dbReference type="Pfam" id="PF00230">
    <property type="entry name" value="MIP"/>
    <property type="match status" value="1"/>
</dbReference>
<comment type="similarity">
    <text evidence="2 8">Belongs to the MIP/aquaporin (TC 1.A.8) family.</text>
</comment>
<feature type="transmembrane region" description="Helical" evidence="10">
    <location>
        <begin position="94"/>
        <end position="115"/>
    </location>
</feature>
<evidence type="ECO:0000256" key="2">
    <source>
        <dbReference type="ARBA" id="ARBA00006175"/>
    </source>
</evidence>
<name>A0AB39L0Q8_9MICC</name>
<evidence type="ECO:0000256" key="7">
    <source>
        <dbReference type="ARBA" id="ARBA00023136"/>
    </source>
</evidence>
<evidence type="ECO:0000256" key="5">
    <source>
        <dbReference type="ARBA" id="ARBA00022692"/>
    </source>
</evidence>
<dbReference type="PANTHER" id="PTHR19139">
    <property type="entry name" value="AQUAPORIN TRANSPORTER"/>
    <property type="match status" value="1"/>
</dbReference>
<dbReference type="GO" id="GO:0005886">
    <property type="term" value="C:plasma membrane"/>
    <property type="evidence" value="ECO:0007669"/>
    <property type="project" value="UniProtKB-SubCell"/>
</dbReference>
<dbReference type="PROSITE" id="PS00221">
    <property type="entry name" value="MIP"/>
    <property type="match status" value="1"/>
</dbReference>
<evidence type="ECO:0000256" key="6">
    <source>
        <dbReference type="ARBA" id="ARBA00022989"/>
    </source>
</evidence>
<feature type="region of interest" description="Disordered" evidence="9">
    <location>
        <begin position="282"/>
        <end position="331"/>
    </location>
</feature>
<feature type="transmembrane region" description="Helical" evidence="10">
    <location>
        <begin position="147"/>
        <end position="168"/>
    </location>
</feature>
<dbReference type="EMBL" id="CP163302">
    <property type="protein sequence ID" value="XDP43929.1"/>
    <property type="molecule type" value="Genomic_DNA"/>
</dbReference>
<feature type="compositionally biased region" description="Low complexity" evidence="9">
    <location>
        <begin position="300"/>
        <end position="316"/>
    </location>
</feature>
<proteinExistence type="inferred from homology"/>
<organism evidence="11">
    <name type="scientific">Sinomonas puerhi</name>
    <dbReference type="NCBI Taxonomy" id="3238584"/>
    <lineage>
        <taxon>Bacteria</taxon>
        <taxon>Bacillati</taxon>
        <taxon>Actinomycetota</taxon>
        <taxon>Actinomycetes</taxon>
        <taxon>Micrococcales</taxon>
        <taxon>Micrococcaceae</taxon>
        <taxon>Sinomonas</taxon>
    </lineage>
</organism>
<feature type="transmembrane region" description="Helical" evidence="10">
    <location>
        <begin position="49"/>
        <end position="73"/>
    </location>
</feature>
<evidence type="ECO:0000256" key="3">
    <source>
        <dbReference type="ARBA" id="ARBA00022448"/>
    </source>
</evidence>
<keyword evidence="4" id="KW-1003">Cell membrane</keyword>